<evidence type="ECO:0000313" key="2">
    <source>
        <dbReference type="Proteomes" id="UP001597508"/>
    </source>
</evidence>
<accession>A0ABW5LU38</accession>
<dbReference type="RefSeq" id="WP_379665583.1">
    <property type="nucleotide sequence ID" value="NZ_JBHULH010000003.1"/>
</dbReference>
<gene>
    <name evidence="1" type="ORF">ACFSRZ_05785</name>
</gene>
<dbReference type="Proteomes" id="UP001597508">
    <property type="component" value="Unassembled WGS sequence"/>
</dbReference>
<protein>
    <recommendedName>
        <fullName evidence="3">Lipoprotein</fullName>
    </recommendedName>
</protein>
<dbReference type="PROSITE" id="PS51257">
    <property type="entry name" value="PROKAR_LIPOPROTEIN"/>
    <property type="match status" value="1"/>
</dbReference>
<evidence type="ECO:0008006" key="3">
    <source>
        <dbReference type="Google" id="ProtNLM"/>
    </source>
</evidence>
<proteinExistence type="predicted"/>
<name>A0ABW5LU38_9FLAO</name>
<evidence type="ECO:0000313" key="1">
    <source>
        <dbReference type="EMBL" id="MFD2566872.1"/>
    </source>
</evidence>
<sequence>MGKLIRIVFFVCIVGILGSCSVNDEIPLSAACGNLITEDQSLYDAISTNNYTITGVSIDRNCLTISISSSGCSGNSWAGTLVAAEDQQPSIPPKRELRLSLINNEACLAVFQRSFTFNLNNIRPDDSEILVLDLEGWDQQIILN</sequence>
<dbReference type="EMBL" id="JBHULH010000003">
    <property type="protein sequence ID" value="MFD2566872.1"/>
    <property type="molecule type" value="Genomic_DNA"/>
</dbReference>
<reference evidence="2" key="1">
    <citation type="journal article" date="2019" name="Int. J. Syst. Evol. Microbiol.">
        <title>The Global Catalogue of Microorganisms (GCM) 10K type strain sequencing project: providing services to taxonomists for standard genome sequencing and annotation.</title>
        <authorList>
            <consortium name="The Broad Institute Genomics Platform"/>
            <consortium name="The Broad Institute Genome Sequencing Center for Infectious Disease"/>
            <person name="Wu L."/>
            <person name="Ma J."/>
        </authorList>
    </citation>
    <scope>NUCLEOTIDE SEQUENCE [LARGE SCALE GENOMIC DNA]</scope>
    <source>
        <strain evidence="2">KCTC 52127</strain>
    </source>
</reference>
<keyword evidence="2" id="KW-1185">Reference proteome</keyword>
<organism evidence="1 2">
    <name type="scientific">Pseudotenacibaculum haliotis</name>
    <dbReference type="NCBI Taxonomy" id="1862138"/>
    <lineage>
        <taxon>Bacteria</taxon>
        <taxon>Pseudomonadati</taxon>
        <taxon>Bacteroidota</taxon>
        <taxon>Flavobacteriia</taxon>
        <taxon>Flavobacteriales</taxon>
        <taxon>Flavobacteriaceae</taxon>
        <taxon>Pseudotenacibaculum</taxon>
    </lineage>
</organism>
<comment type="caution">
    <text evidence="1">The sequence shown here is derived from an EMBL/GenBank/DDBJ whole genome shotgun (WGS) entry which is preliminary data.</text>
</comment>